<dbReference type="SUPFAM" id="SSF46689">
    <property type="entry name" value="Homeodomain-like"/>
    <property type="match status" value="1"/>
</dbReference>
<dbReference type="STRING" id="39480.EUAN_04300"/>
<dbReference type="Pfam" id="PF08765">
    <property type="entry name" value="Mor"/>
    <property type="match status" value="1"/>
</dbReference>
<feature type="domain" description="Mor transcription activator" evidence="1">
    <location>
        <begin position="14"/>
        <end position="97"/>
    </location>
</feature>
<dbReference type="PANTHER" id="PTHR37812:SF1">
    <property type="entry name" value="MU-LIKE PROPHAGE FLUMU PROTEIN C"/>
    <property type="match status" value="1"/>
</dbReference>
<dbReference type="EMBL" id="MKIE01000001">
    <property type="protein sequence ID" value="OHW63566.1"/>
    <property type="molecule type" value="Genomic_DNA"/>
</dbReference>
<dbReference type="AlphaFoldDB" id="A0A1S1VAC1"/>
<dbReference type="InterPro" id="IPR049739">
    <property type="entry name" value="YraL-like"/>
</dbReference>
<dbReference type="InterPro" id="IPR009057">
    <property type="entry name" value="Homeodomain-like_sf"/>
</dbReference>
<dbReference type="InterPro" id="IPR052411">
    <property type="entry name" value="c-mor_Regulatory_Protein"/>
</dbReference>
<keyword evidence="3" id="KW-1185">Reference proteome</keyword>
<dbReference type="OrthoDB" id="9800398at2"/>
<sequence>MKYVKAKDVLPKDILEMVQKYVDGEYLYIPRKDMNRKAWGEKSGAKNILQVRNLEIYEKYSSGTTVDELSQEYYLSRKSIWRIISQAKHLFSKTKQNRSRD</sequence>
<dbReference type="RefSeq" id="WP_071061139.1">
    <property type="nucleotide sequence ID" value="NZ_MKIE01000001.1"/>
</dbReference>
<name>A0A1S1VAC1_9FIRM</name>
<accession>A0A1S1VAC1</accession>
<evidence type="ECO:0000259" key="1">
    <source>
        <dbReference type="Pfam" id="PF08765"/>
    </source>
</evidence>
<evidence type="ECO:0000313" key="2">
    <source>
        <dbReference type="EMBL" id="OHW63566.1"/>
    </source>
</evidence>
<protein>
    <submittedName>
        <fullName evidence="2">Mor transcription activator family protein</fullName>
    </submittedName>
</protein>
<dbReference type="InterPro" id="IPR014875">
    <property type="entry name" value="Mor_transcription_activator"/>
</dbReference>
<gene>
    <name evidence="2" type="ORF">EUAN_04300</name>
</gene>
<proteinExistence type="predicted"/>
<dbReference type="NCBIfam" id="NF040785">
    <property type="entry name" value="CD3324_fam"/>
    <property type="match status" value="1"/>
</dbReference>
<dbReference type="Proteomes" id="UP000180254">
    <property type="component" value="Unassembled WGS sequence"/>
</dbReference>
<dbReference type="Gene3D" id="1.10.10.60">
    <property type="entry name" value="Homeodomain-like"/>
    <property type="match status" value="1"/>
</dbReference>
<evidence type="ECO:0000313" key="3">
    <source>
        <dbReference type="Proteomes" id="UP000180254"/>
    </source>
</evidence>
<comment type="caution">
    <text evidence="2">The sequence shown here is derived from an EMBL/GenBank/DDBJ whole genome shotgun (WGS) entry which is preliminary data.</text>
</comment>
<dbReference type="PANTHER" id="PTHR37812">
    <property type="entry name" value="MU-LIKE PROPHAGE FLUMU PROTEIN C"/>
    <property type="match status" value="1"/>
</dbReference>
<reference evidence="2 3" key="1">
    <citation type="submission" date="2016-09" db="EMBL/GenBank/DDBJ databases">
        <title>Genome sequence of Eubacterium angustum.</title>
        <authorList>
            <person name="Poehlein A."/>
            <person name="Daniel R."/>
        </authorList>
    </citation>
    <scope>NUCLEOTIDE SEQUENCE [LARGE SCALE GENOMIC DNA]</scope>
    <source>
        <strain evidence="2 3">DSM 1989</strain>
    </source>
</reference>
<organism evidence="2 3">
    <name type="scientific">Andreesenia angusta</name>
    <dbReference type="NCBI Taxonomy" id="39480"/>
    <lineage>
        <taxon>Bacteria</taxon>
        <taxon>Bacillati</taxon>
        <taxon>Bacillota</taxon>
        <taxon>Tissierellia</taxon>
        <taxon>Tissierellales</taxon>
        <taxon>Gottschalkiaceae</taxon>
        <taxon>Andreesenia</taxon>
    </lineage>
</organism>